<accession>A0A4Y0BIH3</accession>
<dbReference type="EnsemblMetazoa" id="AFUN019954-RA">
    <property type="protein sequence ID" value="AFUN019954-PA"/>
    <property type="gene ID" value="AFUN019954"/>
</dbReference>
<feature type="region of interest" description="Disordered" evidence="1">
    <location>
        <begin position="46"/>
        <end position="67"/>
    </location>
</feature>
<dbReference type="EnsemblMetazoa" id="AFUN019954-RB">
    <property type="protein sequence ID" value="AFUN019954-PB"/>
    <property type="gene ID" value="AFUN019954"/>
</dbReference>
<dbReference type="AlphaFoldDB" id="A0A4Y0BIH3"/>
<proteinExistence type="predicted"/>
<evidence type="ECO:0000256" key="1">
    <source>
        <dbReference type="SAM" id="MobiDB-lite"/>
    </source>
</evidence>
<dbReference type="VEuPathDB" id="VectorBase:AFUN019954"/>
<sequence length="176" mass="20291">MPLQCTCSDRIRGSVPRCKPLHWSPPDRDPPKQRDVSFLLGWADNHSLRNRNHPKTPTSSESTHRRAIHDRTAWVRRNTATTHVMNLTSSKASCPFLRYTSCSNAPQMERTVHRNSNHSQKRSHRRSYTHTERETCCTHKPASPKESQPCKTHKHTSRTYRTNVEGFRDGTACIPP</sequence>
<feature type="compositionally biased region" description="Basic residues" evidence="1">
    <location>
        <begin position="113"/>
        <end position="128"/>
    </location>
</feature>
<name>A0A4Y0BIH3_ANOFN</name>
<organism evidence="2">
    <name type="scientific">Anopheles funestus</name>
    <name type="common">African malaria mosquito</name>
    <dbReference type="NCBI Taxonomy" id="62324"/>
    <lineage>
        <taxon>Eukaryota</taxon>
        <taxon>Metazoa</taxon>
        <taxon>Ecdysozoa</taxon>
        <taxon>Arthropoda</taxon>
        <taxon>Hexapoda</taxon>
        <taxon>Insecta</taxon>
        <taxon>Pterygota</taxon>
        <taxon>Neoptera</taxon>
        <taxon>Endopterygota</taxon>
        <taxon>Diptera</taxon>
        <taxon>Nematocera</taxon>
        <taxon>Culicoidea</taxon>
        <taxon>Culicidae</taxon>
        <taxon>Anophelinae</taxon>
        <taxon>Anopheles</taxon>
    </lineage>
</organism>
<protein>
    <submittedName>
        <fullName evidence="2">Uncharacterized protein</fullName>
    </submittedName>
</protein>
<feature type="region of interest" description="Disordered" evidence="1">
    <location>
        <begin position="110"/>
        <end position="154"/>
    </location>
</feature>
<reference evidence="2" key="1">
    <citation type="submission" date="2020-05" db="UniProtKB">
        <authorList>
            <consortium name="EnsemblMetazoa"/>
        </authorList>
    </citation>
    <scope>IDENTIFICATION</scope>
    <source>
        <strain evidence="2">FUMOZ</strain>
    </source>
</reference>
<evidence type="ECO:0000313" key="2">
    <source>
        <dbReference type="EnsemblMetazoa" id="AFUN019954-PA"/>
    </source>
</evidence>